<keyword evidence="8" id="KW-1185">Reference proteome</keyword>
<evidence type="ECO:0000256" key="5">
    <source>
        <dbReference type="ARBA" id="ARBA00023136"/>
    </source>
</evidence>
<feature type="transmembrane region" description="Helical" evidence="6">
    <location>
        <begin position="99"/>
        <end position="118"/>
    </location>
</feature>
<dbReference type="InterPro" id="IPR011701">
    <property type="entry name" value="MFS"/>
</dbReference>
<proteinExistence type="predicted"/>
<feature type="transmembrane region" description="Helical" evidence="6">
    <location>
        <begin position="154"/>
        <end position="181"/>
    </location>
</feature>
<evidence type="ECO:0000256" key="3">
    <source>
        <dbReference type="ARBA" id="ARBA00022692"/>
    </source>
</evidence>
<keyword evidence="3 6" id="KW-0812">Transmembrane</keyword>
<dbReference type="PANTHER" id="PTHR23513:SF11">
    <property type="entry name" value="STAPHYLOFERRIN A TRANSPORTER"/>
    <property type="match status" value="1"/>
</dbReference>
<dbReference type="InterPro" id="IPR036259">
    <property type="entry name" value="MFS_trans_sf"/>
</dbReference>
<dbReference type="Gene3D" id="1.20.1250.20">
    <property type="entry name" value="MFS general substrate transporter like domains"/>
    <property type="match status" value="1"/>
</dbReference>
<feature type="transmembrane region" description="Helical" evidence="6">
    <location>
        <begin position="12"/>
        <end position="30"/>
    </location>
</feature>
<dbReference type="PANTHER" id="PTHR23513">
    <property type="entry name" value="INTEGRAL MEMBRANE EFFLUX PROTEIN-RELATED"/>
    <property type="match status" value="1"/>
</dbReference>
<dbReference type="RefSeq" id="WP_137616026.1">
    <property type="nucleotide sequence ID" value="NZ_BJDI01000006.1"/>
</dbReference>
<name>A0ABW1SMS6_9LACO</name>
<dbReference type="SUPFAM" id="SSF103473">
    <property type="entry name" value="MFS general substrate transporter"/>
    <property type="match status" value="1"/>
</dbReference>
<feature type="transmembrane region" description="Helical" evidence="6">
    <location>
        <begin position="247"/>
        <end position="266"/>
    </location>
</feature>
<keyword evidence="2" id="KW-1003">Cell membrane</keyword>
<dbReference type="Pfam" id="PF07690">
    <property type="entry name" value="MFS_1"/>
    <property type="match status" value="1"/>
</dbReference>
<keyword evidence="5 6" id="KW-0472">Membrane</keyword>
<evidence type="ECO:0000256" key="4">
    <source>
        <dbReference type="ARBA" id="ARBA00022989"/>
    </source>
</evidence>
<comment type="subcellular location">
    <subcellularLocation>
        <location evidence="1">Cell membrane</location>
        <topology evidence="1">Multi-pass membrane protein</topology>
    </subcellularLocation>
</comment>
<protein>
    <submittedName>
        <fullName evidence="7">MFS transporter</fullName>
    </submittedName>
</protein>
<dbReference type="Proteomes" id="UP001596171">
    <property type="component" value="Unassembled WGS sequence"/>
</dbReference>
<feature type="transmembrane region" description="Helical" evidence="6">
    <location>
        <begin position="358"/>
        <end position="379"/>
    </location>
</feature>
<evidence type="ECO:0000313" key="7">
    <source>
        <dbReference type="EMBL" id="MFC6202856.1"/>
    </source>
</evidence>
<comment type="caution">
    <text evidence="7">The sequence shown here is derived from an EMBL/GenBank/DDBJ whole genome shotgun (WGS) entry which is preliminary data.</text>
</comment>
<feature type="transmembrane region" description="Helical" evidence="6">
    <location>
        <begin position="286"/>
        <end position="306"/>
    </location>
</feature>
<keyword evidence="4 6" id="KW-1133">Transmembrane helix</keyword>
<feature type="transmembrane region" description="Helical" evidence="6">
    <location>
        <begin position="318"/>
        <end position="338"/>
    </location>
</feature>
<sequence length="392" mass="42288">MRQTTRNFNCYLGSMAITFFGFYGFMYLVSVQLIEATGSPNLLGHVLALTMAPALVLNLVAGILIERTNPKIVMLVTDLLTGLLFVGAAVMMANPTWQVMVLATVSVVNKVIGVFYKLGNKTIVPQLFPPTQIMKVNGVQTQVRQVAIISASMIIAGLLLVISARCLILVMGLAFLGSAWLDHQFQLRPQAVSETVVRPKLAPAWRLFWHRPDLAKLTSLAIIGCLADAIVAVFVPWLVITTWQSKLALSGYLGCEAAGIIMAPLIKRWGPTLAMTKISYGLPLSLGLLVPSPPLLAIGMGMLGCLRGLFNLKFYTTLQTGVPVAFVSRLLALTLVFTDGTTALGAYLAPQLVKWTGSWALVVLGSGLLLATGLIQLVFRNQPVDQAVQEPD</sequence>
<dbReference type="EMBL" id="JBHSSE010000028">
    <property type="protein sequence ID" value="MFC6202856.1"/>
    <property type="molecule type" value="Genomic_DNA"/>
</dbReference>
<reference evidence="8" key="1">
    <citation type="journal article" date="2019" name="Int. J. Syst. Evol. Microbiol.">
        <title>The Global Catalogue of Microorganisms (GCM) 10K type strain sequencing project: providing services to taxonomists for standard genome sequencing and annotation.</title>
        <authorList>
            <consortium name="The Broad Institute Genomics Platform"/>
            <consortium name="The Broad Institute Genome Sequencing Center for Infectious Disease"/>
            <person name="Wu L."/>
            <person name="Ma J."/>
        </authorList>
    </citation>
    <scope>NUCLEOTIDE SEQUENCE [LARGE SCALE GENOMIC DNA]</scope>
    <source>
        <strain evidence="8">CCM 8930</strain>
    </source>
</reference>
<feature type="transmembrane region" description="Helical" evidence="6">
    <location>
        <begin position="42"/>
        <end position="65"/>
    </location>
</feature>
<evidence type="ECO:0000256" key="6">
    <source>
        <dbReference type="SAM" id="Phobius"/>
    </source>
</evidence>
<gene>
    <name evidence="7" type="ORF">ACFP1L_13365</name>
</gene>
<evidence type="ECO:0000256" key="1">
    <source>
        <dbReference type="ARBA" id="ARBA00004651"/>
    </source>
</evidence>
<organism evidence="7 8">
    <name type="scientific">Lactiplantibacillus nangangensis</name>
    <dbReference type="NCBI Taxonomy" id="2559917"/>
    <lineage>
        <taxon>Bacteria</taxon>
        <taxon>Bacillati</taxon>
        <taxon>Bacillota</taxon>
        <taxon>Bacilli</taxon>
        <taxon>Lactobacillales</taxon>
        <taxon>Lactobacillaceae</taxon>
        <taxon>Lactiplantibacillus</taxon>
    </lineage>
</organism>
<accession>A0ABW1SMS6</accession>
<evidence type="ECO:0000256" key="2">
    <source>
        <dbReference type="ARBA" id="ARBA00022475"/>
    </source>
</evidence>
<evidence type="ECO:0000313" key="8">
    <source>
        <dbReference type="Proteomes" id="UP001596171"/>
    </source>
</evidence>
<feature type="transmembrane region" description="Helical" evidence="6">
    <location>
        <begin position="72"/>
        <end position="93"/>
    </location>
</feature>
<feature type="transmembrane region" description="Helical" evidence="6">
    <location>
        <begin position="217"/>
        <end position="240"/>
    </location>
</feature>